<gene>
    <name evidence="4" type="ORF">RCOM_1686090</name>
</gene>
<dbReference type="InterPro" id="IPR002347">
    <property type="entry name" value="SDR_fam"/>
</dbReference>
<dbReference type="Gene3D" id="3.40.50.720">
    <property type="entry name" value="NAD(P)-binding Rossmann-like Domain"/>
    <property type="match status" value="1"/>
</dbReference>
<dbReference type="Pfam" id="PF00106">
    <property type="entry name" value="adh_short"/>
    <property type="match status" value="1"/>
</dbReference>
<dbReference type="STRING" id="3988.B9RC80"/>
<dbReference type="InterPro" id="IPR036291">
    <property type="entry name" value="NAD(P)-bd_dom_sf"/>
</dbReference>
<evidence type="ECO:0000256" key="1">
    <source>
        <dbReference type="ARBA" id="ARBA00006484"/>
    </source>
</evidence>
<evidence type="ECO:0000313" key="5">
    <source>
        <dbReference type="Proteomes" id="UP000008311"/>
    </source>
</evidence>
<dbReference type="Proteomes" id="UP000008311">
    <property type="component" value="Unassembled WGS sequence"/>
</dbReference>
<reference evidence="5" key="1">
    <citation type="journal article" date="2010" name="Nat. Biotechnol.">
        <title>Draft genome sequence of the oilseed species Ricinus communis.</title>
        <authorList>
            <person name="Chan A.P."/>
            <person name="Crabtree J."/>
            <person name="Zhao Q."/>
            <person name="Lorenzi H."/>
            <person name="Orvis J."/>
            <person name="Puiu D."/>
            <person name="Melake-Berhan A."/>
            <person name="Jones K.M."/>
            <person name="Redman J."/>
            <person name="Chen G."/>
            <person name="Cahoon E.B."/>
            <person name="Gedil M."/>
            <person name="Stanke M."/>
            <person name="Haas B.J."/>
            <person name="Wortman J.R."/>
            <person name="Fraser-Liggett C.M."/>
            <person name="Ravel J."/>
            <person name="Rabinowicz P.D."/>
        </authorList>
    </citation>
    <scope>NUCLEOTIDE SEQUENCE [LARGE SCALE GENOMIC DNA]</scope>
    <source>
        <strain evidence="5">cv. Hale</strain>
    </source>
</reference>
<proteinExistence type="inferred from homology"/>
<dbReference type="eggNOG" id="KOG1208">
    <property type="taxonomic scope" value="Eukaryota"/>
</dbReference>
<dbReference type="PANTHER" id="PTHR43490:SF91">
    <property type="entry name" value="NAD(P)-BINDING ROSSMANN-FOLD PROTEIN"/>
    <property type="match status" value="1"/>
</dbReference>
<sequence length="84" mass="9020">MEGSARDEKRGLEATRTLQDHGSSAVVFHQLDVTDPAIIASLTKFIKTKYGKLDILVNNVGVGGLFVDWKALAALKIRGGALII</sequence>
<organism evidence="4 5">
    <name type="scientific">Ricinus communis</name>
    <name type="common">Castor bean</name>
    <dbReference type="NCBI Taxonomy" id="3988"/>
    <lineage>
        <taxon>Eukaryota</taxon>
        <taxon>Viridiplantae</taxon>
        <taxon>Streptophyta</taxon>
        <taxon>Embryophyta</taxon>
        <taxon>Tracheophyta</taxon>
        <taxon>Spermatophyta</taxon>
        <taxon>Magnoliopsida</taxon>
        <taxon>eudicotyledons</taxon>
        <taxon>Gunneridae</taxon>
        <taxon>Pentapetalae</taxon>
        <taxon>rosids</taxon>
        <taxon>fabids</taxon>
        <taxon>Malpighiales</taxon>
        <taxon>Euphorbiaceae</taxon>
        <taxon>Acalyphoideae</taxon>
        <taxon>Acalypheae</taxon>
        <taxon>Ricinus</taxon>
    </lineage>
</organism>
<dbReference type="PANTHER" id="PTHR43490">
    <property type="entry name" value="(+)-NEOMENTHOL DEHYDROGENASE"/>
    <property type="match status" value="1"/>
</dbReference>
<keyword evidence="3" id="KW-0560">Oxidoreductase</keyword>
<keyword evidence="2" id="KW-0521">NADP</keyword>
<evidence type="ECO:0000313" key="4">
    <source>
        <dbReference type="EMBL" id="EEF51151.1"/>
    </source>
</evidence>
<evidence type="ECO:0000256" key="3">
    <source>
        <dbReference type="ARBA" id="ARBA00023002"/>
    </source>
</evidence>
<evidence type="ECO:0000256" key="2">
    <source>
        <dbReference type="ARBA" id="ARBA00022857"/>
    </source>
</evidence>
<keyword evidence="5" id="KW-1185">Reference proteome</keyword>
<dbReference type="InParanoid" id="B9RC80"/>
<comment type="similarity">
    <text evidence="1">Belongs to the short-chain dehydrogenases/reductases (SDR) family.</text>
</comment>
<dbReference type="AlphaFoldDB" id="B9RC80"/>
<accession>B9RC80</accession>
<name>B9RC80_RICCO</name>
<protein>
    <submittedName>
        <fullName evidence="4">Carbonyl reductase, putative</fullName>
    </submittedName>
</protein>
<dbReference type="GO" id="GO:0016491">
    <property type="term" value="F:oxidoreductase activity"/>
    <property type="evidence" value="ECO:0007669"/>
    <property type="project" value="UniProtKB-KW"/>
</dbReference>
<dbReference type="SUPFAM" id="SSF51735">
    <property type="entry name" value="NAD(P)-binding Rossmann-fold domains"/>
    <property type="match status" value="1"/>
</dbReference>
<dbReference type="EMBL" id="EQ973774">
    <property type="protein sequence ID" value="EEF51151.1"/>
    <property type="molecule type" value="Genomic_DNA"/>
</dbReference>